<evidence type="ECO:0000259" key="2">
    <source>
        <dbReference type="PROSITE" id="PS50995"/>
    </source>
</evidence>
<dbReference type="Pfam" id="PF01047">
    <property type="entry name" value="MarR"/>
    <property type="match status" value="1"/>
</dbReference>
<dbReference type="InterPro" id="IPR036390">
    <property type="entry name" value="WH_DNA-bd_sf"/>
</dbReference>
<dbReference type="SMART" id="SM00347">
    <property type="entry name" value="HTH_MARR"/>
    <property type="match status" value="1"/>
</dbReference>
<proteinExistence type="predicted"/>
<dbReference type="InterPro" id="IPR000835">
    <property type="entry name" value="HTH_MarR-typ"/>
</dbReference>
<dbReference type="InterPro" id="IPR036388">
    <property type="entry name" value="WH-like_DNA-bd_sf"/>
</dbReference>
<dbReference type="Proteomes" id="UP001596147">
    <property type="component" value="Unassembled WGS sequence"/>
</dbReference>
<dbReference type="PROSITE" id="PS50995">
    <property type="entry name" value="HTH_MARR_2"/>
    <property type="match status" value="1"/>
</dbReference>
<accession>A0ABW0LHP2</accession>
<dbReference type="PANTHER" id="PTHR33164:SF99">
    <property type="entry name" value="MARR FAMILY REGULATORY PROTEIN"/>
    <property type="match status" value="1"/>
</dbReference>
<sequence length="151" mass="17897">MDKQQIQYIFDRYISIFLYGSRNISALMSDQLMEELSLEQFSLVRILYQNRSMRASELAEQLLVHKSAITAKVEKLVKKGLVERVRDEDDRRNVYLHLSPTGKELYESLATKIDEFMEDILKEIPKDEMESFLNVYEKIADYIENYEGDRK</sequence>
<keyword evidence="1" id="KW-0238">DNA-binding</keyword>
<protein>
    <submittedName>
        <fullName evidence="3">MarR family winged helix-turn-helix transcriptional regulator</fullName>
    </submittedName>
</protein>
<evidence type="ECO:0000313" key="3">
    <source>
        <dbReference type="EMBL" id="MFC5465454.1"/>
    </source>
</evidence>
<evidence type="ECO:0000313" key="4">
    <source>
        <dbReference type="Proteomes" id="UP001596147"/>
    </source>
</evidence>
<dbReference type="SUPFAM" id="SSF46785">
    <property type="entry name" value="Winged helix' DNA-binding domain"/>
    <property type="match status" value="1"/>
</dbReference>
<name>A0ABW0LHP2_9BACI</name>
<feature type="domain" description="HTH marR-type" evidence="2">
    <location>
        <begin position="1"/>
        <end position="141"/>
    </location>
</feature>
<organism evidence="3 4">
    <name type="scientific">Lederbergia graminis</name>
    <dbReference type="NCBI Taxonomy" id="735518"/>
    <lineage>
        <taxon>Bacteria</taxon>
        <taxon>Bacillati</taxon>
        <taxon>Bacillota</taxon>
        <taxon>Bacilli</taxon>
        <taxon>Bacillales</taxon>
        <taxon>Bacillaceae</taxon>
        <taxon>Lederbergia</taxon>
    </lineage>
</organism>
<reference evidence="4" key="1">
    <citation type="journal article" date="2019" name="Int. J. Syst. Evol. Microbiol.">
        <title>The Global Catalogue of Microorganisms (GCM) 10K type strain sequencing project: providing services to taxonomists for standard genome sequencing and annotation.</title>
        <authorList>
            <consortium name="The Broad Institute Genomics Platform"/>
            <consortium name="The Broad Institute Genome Sequencing Center for Infectious Disease"/>
            <person name="Wu L."/>
            <person name="Ma J."/>
        </authorList>
    </citation>
    <scope>NUCLEOTIDE SEQUENCE [LARGE SCALE GENOMIC DNA]</scope>
    <source>
        <strain evidence="4">CGMCC 1.12237</strain>
    </source>
</reference>
<comment type="caution">
    <text evidence="3">The sequence shown here is derived from an EMBL/GenBank/DDBJ whole genome shotgun (WGS) entry which is preliminary data.</text>
</comment>
<dbReference type="InterPro" id="IPR039422">
    <property type="entry name" value="MarR/SlyA-like"/>
</dbReference>
<evidence type="ECO:0000256" key="1">
    <source>
        <dbReference type="ARBA" id="ARBA00023125"/>
    </source>
</evidence>
<gene>
    <name evidence="3" type="ORF">ACFPM4_11900</name>
</gene>
<dbReference type="EMBL" id="JBHSMC010000014">
    <property type="protein sequence ID" value="MFC5465454.1"/>
    <property type="molecule type" value="Genomic_DNA"/>
</dbReference>
<dbReference type="PANTHER" id="PTHR33164">
    <property type="entry name" value="TRANSCRIPTIONAL REGULATOR, MARR FAMILY"/>
    <property type="match status" value="1"/>
</dbReference>
<dbReference type="Gene3D" id="1.10.10.10">
    <property type="entry name" value="Winged helix-like DNA-binding domain superfamily/Winged helix DNA-binding domain"/>
    <property type="match status" value="1"/>
</dbReference>
<keyword evidence="4" id="KW-1185">Reference proteome</keyword>
<dbReference type="PRINTS" id="PR00598">
    <property type="entry name" value="HTHMARR"/>
</dbReference>
<dbReference type="RefSeq" id="WP_382351831.1">
    <property type="nucleotide sequence ID" value="NZ_JBHSMC010000014.1"/>
</dbReference>